<comment type="caution">
    <text evidence="1">The sequence shown here is derived from an EMBL/GenBank/DDBJ whole genome shotgun (WGS) entry which is preliminary data.</text>
</comment>
<protein>
    <submittedName>
        <fullName evidence="1">Uncharacterized protein</fullName>
    </submittedName>
</protein>
<evidence type="ECO:0000313" key="1">
    <source>
        <dbReference type="EMBL" id="RIB25053.1"/>
    </source>
</evidence>
<gene>
    <name evidence="1" type="ORF">C2G38_2241628</name>
</gene>
<sequence length="89" mass="10498">MDGIFRTYLNKIEYGAIEVAKKYDQTKLLADGFKLSKAMHDNFYKQKMITDTMKIVLIPQEAYEFYRELVGQKPQTDELEVPWSLDSIR</sequence>
<proteinExistence type="predicted"/>
<dbReference type="OrthoDB" id="5340906at2759"/>
<accession>A0A397VYG2</accession>
<organism evidence="1 2">
    <name type="scientific">Gigaspora rosea</name>
    <dbReference type="NCBI Taxonomy" id="44941"/>
    <lineage>
        <taxon>Eukaryota</taxon>
        <taxon>Fungi</taxon>
        <taxon>Fungi incertae sedis</taxon>
        <taxon>Mucoromycota</taxon>
        <taxon>Glomeromycotina</taxon>
        <taxon>Glomeromycetes</taxon>
        <taxon>Diversisporales</taxon>
        <taxon>Gigasporaceae</taxon>
        <taxon>Gigaspora</taxon>
    </lineage>
</organism>
<dbReference type="AlphaFoldDB" id="A0A397VYG2"/>
<keyword evidence="2" id="KW-1185">Reference proteome</keyword>
<name>A0A397VYG2_9GLOM</name>
<dbReference type="EMBL" id="QKWP01000189">
    <property type="protein sequence ID" value="RIB25053.1"/>
    <property type="molecule type" value="Genomic_DNA"/>
</dbReference>
<reference evidence="1 2" key="1">
    <citation type="submission" date="2018-06" db="EMBL/GenBank/DDBJ databases">
        <title>Comparative genomics reveals the genomic features of Rhizophagus irregularis, R. cerebriforme, R. diaphanum and Gigaspora rosea, and their symbiotic lifestyle signature.</title>
        <authorList>
            <person name="Morin E."/>
            <person name="San Clemente H."/>
            <person name="Chen E.C.H."/>
            <person name="De La Providencia I."/>
            <person name="Hainaut M."/>
            <person name="Kuo A."/>
            <person name="Kohler A."/>
            <person name="Murat C."/>
            <person name="Tang N."/>
            <person name="Roy S."/>
            <person name="Loubradou J."/>
            <person name="Henrissat B."/>
            <person name="Grigoriev I.V."/>
            <person name="Corradi N."/>
            <person name="Roux C."/>
            <person name="Martin F.M."/>
        </authorList>
    </citation>
    <scope>NUCLEOTIDE SEQUENCE [LARGE SCALE GENOMIC DNA]</scope>
    <source>
        <strain evidence="1 2">DAOM 194757</strain>
    </source>
</reference>
<evidence type="ECO:0000313" key="2">
    <source>
        <dbReference type="Proteomes" id="UP000266673"/>
    </source>
</evidence>
<dbReference type="Proteomes" id="UP000266673">
    <property type="component" value="Unassembled WGS sequence"/>
</dbReference>